<evidence type="ECO:0000256" key="6">
    <source>
        <dbReference type="ARBA" id="ARBA00022753"/>
    </source>
</evidence>
<reference evidence="9 10" key="1">
    <citation type="journal article" date="2023" name="Elife">
        <title>Identification of key yeast species and microbe-microbe interactions impacting larval growth of Drosophila in the wild.</title>
        <authorList>
            <person name="Mure A."/>
            <person name="Sugiura Y."/>
            <person name="Maeda R."/>
            <person name="Honda K."/>
            <person name="Sakurai N."/>
            <person name="Takahashi Y."/>
            <person name="Watada M."/>
            <person name="Katoh T."/>
            <person name="Gotoh A."/>
            <person name="Gotoh Y."/>
            <person name="Taniguchi I."/>
            <person name="Nakamura K."/>
            <person name="Hayashi T."/>
            <person name="Katayama T."/>
            <person name="Uemura T."/>
            <person name="Hattori Y."/>
        </authorList>
    </citation>
    <scope>NUCLEOTIDE SEQUENCE [LARGE SCALE GENOMIC DNA]</scope>
    <source>
        <strain evidence="9 10">PK-24</strain>
    </source>
</reference>
<keyword evidence="4" id="KW-0813">Transport</keyword>
<comment type="similarity">
    <text evidence="3">Belongs to the SNF8 family.</text>
</comment>
<keyword evidence="6" id="KW-0967">Endosome</keyword>
<keyword evidence="8" id="KW-0472">Membrane</keyword>
<dbReference type="Pfam" id="PF04157">
    <property type="entry name" value="EAP30"/>
    <property type="match status" value="1"/>
</dbReference>
<organism evidence="9 10">
    <name type="scientific">Pichia kluyveri</name>
    <name type="common">Yeast</name>
    <dbReference type="NCBI Taxonomy" id="36015"/>
    <lineage>
        <taxon>Eukaryota</taxon>
        <taxon>Fungi</taxon>
        <taxon>Dikarya</taxon>
        <taxon>Ascomycota</taxon>
        <taxon>Saccharomycotina</taxon>
        <taxon>Pichiomycetes</taxon>
        <taxon>Pichiales</taxon>
        <taxon>Pichiaceae</taxon>
        <taxon>Pichia</taxon>
    </lineage>
</organism>
<protein>
    <submittedName>
        <fullName evidence="9">ESCRT-II subunit protein</fullName>
    </submittedName>
</protein>
<dbReference type="Gene3D" id="1.10.10.10">
    <property type="entry name" value="Winged helix-like DNA-binding domain superfamily/Winged helix DNA-binding domain"/>
    <property type="match status" value="2"/>
</dbReference>
<dbReference type="GO" id="GO:0000814">
    <property type="term" value="C:ESCRT II complex"/>
    <property type="evidence" value="ECO:0007669"/>
    <property type="project" value="InterPro"/>
</dbReference>
<evidence type="ECO:0000256" key="3">
    <source>
        <dbReference type="ARBA" id="ARBA00009834"/>
    </source>
</evidence>
<evidence type="ECO:0000313" key="9">
    <source>
        <dbReference type="EMBL" id="GMM48081.1"/>
    </source>
</evidence>
<dbReference type="InterPro" id="IPR040608">
    <property type="entry name" value="Snf8/Vps36"/>
</dbReference>
<gene>
    <name evidence="9" type="ORF">DAPK24_046790</name>
</gene>
<evidence type="ECO:0000256" key="8">
    <source>
        <dbReference type="ARBA" id="ARBA00023136"/>
    </source>
</evidence>
<evidence type="ECO:0000313" key="10">
    <source>
        <dbReference type="Proteomes" id="UP001378960"/>
    </source>
</evidence>
<dbReference type="Proteomes" id="UP001378960">
    <property type="component" value="Unassembled WGS sequence"/>
</dbReference>
<dbReference type="FunFam" id="1.10.10.10:FF:000397">
    <property type="entry name" value="Vacuolar-sorting protein SNF8"/>
    <property type="match status" value="1"/>
</dbReference>
<evidence type="ECO:0000256" key="2">
    <source>
        <dbReference type="ARBA" id="ARBA00004496"/>
    </source>
</evidence>
<dbReference type="GO" id="GO:0043328">
    <property type="term" value="P:protein transport to vacuole involved in ubiquitin-dependent protein catabolic process via the multivesicular body sorting pathway"/>
    <property type="evidence" value="ECO:0007669"/>
    <property type="project" value="TreeGrafter"/>
</dbReference>
<dbReference type="EMBL" id="BTGB01000009">
    <property type="protein sequence ID" value="GMM48081.1"/>
    <property type="molecule type" value="Genomic_DNA"/>
</dbReference>
<comment type="subcellular location">
    <subcellularLocation>
        <location evidence="2">Cytoplasm</location>
    </subcellularLocation>
    <subcellularLocation>
        <location evidence="1">Endosome membrane</location>
        <topology evidence="1">Peripheral membrane protein</topology>
    </subcellularLocation>
</comment>
<evidence type="ECO:0000256" key="4">
    <source>
        <dbReference type="ARBA" id="ARBA00022448"/>
    </source>
</evidence>
<dbReference type="SUPFAM" id="SSF46785">
    <property type="entry name" value="Winged helix' DNA-binding domain"/>
    <property type="match status" value="2"/>
</dbReference>
<keyword evidence="5" id="KW-0963">Cytoplasm</keyword>
<dbReference type="PANTHER" id="PTHR12806:SF0">
    <property type="entry name" value="VACUOLAR-SORTING PROTEIN SNF8"/>
    <property type="match status" value="1"/>
</dbReference>
<proteinExistence type="inferred from homology"/>
<evidence type="ECO:0000256" key="5">
    <source>
        <dbReference type="ARBA" id="ARBA00022490"/>
    </source>
</evidence>
<dbReference type="Gene3D" id="6.10.140.180">
    <property type="match status" value="1"/>
</dbReference>
<keyword evidence="7" id="KW-0653">Protein transport</keyword>
<evidence type="ECO:0000256" key="7">
    <source>
        <dbReference type="ARBA" id="ARBA00022927"/>
    </source>
</evidence>
<dbReference type="InterPro" id="IPR036390">
    <property type="entry name" value="WH_DNA-bd_sf"/>
</dbReference>
<dbReference type="PANTHER" id="PTHR12806">
    <property type="entry name" value="EAP30 SUBUNIT OF ELL COMPLEX"/>
    <property type="match status" value="1"/>
</dbReference>
<dbReference type="AlphaFoldDB" id="A0AAV5R9Z0"/>
<dbReference type="InterPro" id="IPR016689">
    <property type="entry name" value="ESCRT-2_cplx_Snf8"/>
</dbReference>
<dbReference type="InterPro" id="IPR036388">
    <property type="entry name" value="WH-like_DNA-bd_sf"/>
</dbReference>
<evidence type="ECO:0000256" key="1">
    <source>
        <dbReference type="ARBA" id="ARBA00004481"/>
    </source>
</evidence>
<accession>A0AAV5R9Z0</accession>
<comment type="caution">
    <text evidence="9">The sequence shown here is derived from an EMBL/GenBank/DDBJ whole genome shotgun (WGS) entry which is preliminary data.</text>
</comment>
<sequence length="244" mass="27718">MSDLNLVTQDMKELTEKFQNLGSSVISKQREELETQLHVFQAALLAFKNEHVSEILQNEEVRTQFSEICIAFGIDSLVVASSLSSNTDNNSERRSQLCLKIIEICDSTRNVNGGLILLKDLLDLINTDTWVIQDLNLKFTTDDISDALNHLQVLGNELELIKIGKHQYVKNIPQDLNTDQSSILNTADVLGYVSISILRDNFGWKKVRCIVAIDELVSNGILWLDIREGHETKYWITSWINKNL</sequence>
<name>A0AAV5R9Z0_PICKL</name>
<keyword evidence="10" id="KW-1185">Reference proteome</keyword>